<evidence type="ECO:0000313" key="1">
    <source>
        <dbReference type="EMBL" id="MBB4783948.1"/>
    </source>
</evidence>
<sequence>MPQQRIGGQGAGIERHRAAVRVPQVQVQVQVQASGDPAVLPHGDQGIGTDVPGALARSSFMDSTPGVQL</sequence>
<proteinExistence type="predicted"/>
<keyword evidence="2" id="KW-1185">Reference proteome</keyword>
<gene>
    <name evidence="1" type="ORF">BJY27_004909</name>
</gene>
<reference evidence="1 2" key="1">
    <citation type="submission" date="2020-08" db="EMBL/GenBank/DDBJ databases">
        <title>Sequencing the genomes of 1000 actinobacteria strains.</title>
        <authorList>
            <person name="Klenk H.-P."/>
        </authorList>
    </citation>
    <scope>NUCLEOTIDE SEQUENCE [LARGE SCALE GENOMIC DNA]</scope>
    <source>
        <strain evidence="1 2">DSM 41530</strain>
    </source>
</reference>
<dbReference type="Proteomes" id="UP000530530">
    <property type="component" value="Unassembled WGS sequence"/>
</dbReference>
<name>A0ABR6LQU7_9ACTN</name>
<protein>
    <submittedName>
        <fullName evidence="1">Uncharacterized protein</fullName>
    </submittedName>
</protein>
<dbReference type="RefSeq" id="WP_020869794.1">
    <property type="nucleotide sequence ID" value="NZ_CP157809.1"/>
</dbReference>
<comment type="caution">
    <text evidence="1">The sequence shown here is derived from an EMBL/GenBank/DDBJ whole genome shotgun (WGS) entry which is preliminary data.</text>
</comment>
<accession>A0ABR6LQU7</accession>
<evidence type="ECO:0000313" key="2">
    <source>
        <dbReference type="Proteomes" id="UP000530530"/>
    </source>
</evidence>
<dbReference type="EMBL" id="JACHNG010000001">
    <property type="protein sequence ID" value="MBB4783948.1"/>
    <property type="molecule type" value="Genomic_DNA"/>
</dbReference>
<organism evidence="1 2">
    <name type="scientific">Streptomyces rapamycinicus</name>
    <dbReference type="NCBI Taxonomy" id="1226757"/>
    <lineage>
        <taxon>Bacteria</taxon>
        <taxon>Bacillati</taxon>
        <taxon>Actinomycetota</taxon>
        <taxon>Actinomycetes</taxon>
        <taxon>Kitasatosporales</taxon>
        <taxon>Streptomycetaceae</taxon>
        <taxon>Streptomyces</taxon>
        <taxon>Streptomyces violaceusniger group</taxon>
    </lineage>
</organism>